<comment type="caution">
    <text evidence="2">The sequence shown here is derived from an EMBL/GenBank/DDBJ whole genome shotgun (WGS) entry which is preliminary data.</text>
</comment>
<gene>
    <name evidence="2" type="ORF">P5F74_08495</name>
</gene>
<reference evidence="2 3" key="1">
    <citation type="submission" date="2023-03" db="EMBL/GenBank/DDBJ databases">
        <title>Bacillus Genome Sequencing.</title>
        <authorList>
            <person name="Dunlap C."/>
        </authorList>
    </citation>
    <scope>NUCLEOTIDE SEQUENCE [LARGE SCALE GENOMIC DNA]</scope>
    <source>
        <strain evidence="2 3">B-4107</strain>
    </source>
</reference>
<evidence type="ECO:0000313" key="3">
    <source>
        <dbReference type="Proteomes" id="UP001341820"/>
    </source>
</evidence>
<dbReference type="Pfam" id="PF01909">
    <property type="entry name" value="NTP_transf_2"/>
    <property type="match status" value="1"/>
</dbReference>
<accession>A0ABU6NIY9</accession>
<dbReference type="Proteomes" id="UP001341820">
    <property type="component" value="Unassembled WGS sequence"/>
</dbReference>
<dbReference type="RefSeq" id="WP_328236947.1">
    <property type="nucleotide sequence ID" value="NZ_JAROAS010000013.1"/>
</dbReference>
<dbReference type="Gene3D" id="3.30.460.10">
    <property type="entry name" value="Beta Polymerase, domain 2"/>
    <property type="match status" value="1"/>
</dbReference>
<dbReference type="SUPFAM" id="SSF81301">
    <property type="entry name" value="Nucleotidyltransferase"/>
    <property type="match status" value="1"/>
</dbReference>
<evidence type="ECO:0000259" key="1">
    <source>
        <dbReference type="Pfam" id="PF01909"/>
    </source>
</evidence>
<dbReference type="CDD" id="cd05403">
    <property type="entry name" value="NT_KNTase_like"/>
    <property type="match status" value="1"/>
</dbReference>
<proteinExistence type="predicted"/>
<evidence type="ECO:0000313" key="2">
    <source>
        <dbReference type="EMBL" id="MED4128163.1"/>
    </source>
</evidence>
<keyword evidence="3" id="KW-1185">Reference proteome</keyword>
<dbReference type="EMBL" id="JAROAS010000013">
    <property type="protein sequence ID" value="MED4128163.1"/>
    <property type="molecule type" value="Genomic_DNA"/>
</dbReference>
<feature type="domain" description="Polymerase nucleotidyl transferase" evidence="1">
    <location>
        <begin position="9"/>
        <end position="53"/>
    </location>
</feature>
<dbReference type="InterPro" id="IPR002934">
    <property type="entry name" value="Polymerase_NTP_transf_dom"/>
</dbReference>
<sequence length="66" mass="7443">MIDRTKAIKTAKELVANRFPTSELALLAGSVARNEHTKTSDLDMIVFDNQVSSSFRESRYQDGWPV</sequence>
<name>A0ABU6NIY9_9BACI</name>
<dbReference type="InterPro" id="IPR043519">
    <property type="entry name" value="NT_sf"/>
</dbReference>
<protein>
    <submittedName>
        <fullName evidence="2">Nucleotidyltransferase domain-containing protein</fullName>
    </submittedName>
</protein>
<organism evidence="2 3">
    <name type="scientific">Shouchella miscanthi</name>
    <dbReference type="NCBI Taxonomy" id="2598861"/>
    <lineage>
        <taxon>Bacteria</taxon>
        <taxon>Bacillati</taxon>
        <taxon>Bacillota</taxon>
        <taxon>Bacilli</taxon>
        <taxon>Bacillales</taxon>
        <taxon>Bacillaceae</taxon>
        <taxon>Shouchella</taxon>
    </lineage>
</organism>